<feature type="transmembrane region" description="Helical" evidence="10">
    <location>
        <begin position="409"/>
        <end position="430"/>
    </location>
</feature>
<feature type="transmembrane region" description="Helical" evidence="10">
    <location>
        <begin position="375"/>
        <end position="397"/>
    </location>
</feature>
<reference evidence="12" key="2">
    <citation type="submission" date="2020-01" db="EMBL/GenBank/DDBJ databases">
        <authorList>
            <person name="Korhonen P.K.K."/>
            <person name="Guangxu M.G."/>
            <person name="Wang T.W."/>
            <person name="Stroehlein A.J.S."/>
            <person name="Young N.D."/>
            <person name="Ang C.-S.A."/>
            <person name="Fernando D.W.F."/>
            <person name="Lu H.L."/>
            <person name="Taylor S.T."/>
            <person name="Ehtesham M.E.M."/>
            <person name="Najaraj S.H.N."/>
            <person name="Harsha G.H.G."/>
            <person name="Madugundu A.M."/>
            <person name="Renuse S.R."/>
            <person name="Holt D.H."/>
            <person name="Pandey A.P."/>
            <person name="Papenfuss A.P."/>
            <person name="Gasser R.B.G."/>
            <person name="Fischer K.F."/>
        </authorList>
    </citation>
    <scope>NUCLEOTIDE SEQUENCE</scope>
    <source>
        <strain evidence="12">SSS_KF_BRIS2020</strain>
    </source>
</reference>
<feature type="transmembrane region" description="Helical" evidence="10">
    <location>
        <begin position="58"/>
        <end position="75"/>
    </location>
</feature>
<evidence type="ECO:0000256" key="2">
    <source>
        <dbReference type="ARBA" id="ARBA00009598"/>
    </source>
</evidence>
<evidence type="ECO:0000259" key="11">
    <source>
        <dbReference type="PROSITE" id="PS50850"/>
    </source>
</evidence>
<feature type="transmembrane region" description="Helical" evidence="10">
    <location>
        <begin position="247"/>
        <end position="265"/>
    </location>
</feature>
<protein>
    <recommendedName>
        <fullName evidence="8">Sugar phosphate exchanger 3</fullName>
    </recommendedName>
    <alternativeName>
        <fullName evidence="9">Solute carrier family 37 member 3</fullName>
    </alternativeName>
</protein>
<feature type="transmembrane region" description="Helical" evidence="10">
    <location>
        <begin position="285"/>
        <end position="305"/>
    </location>
</feature>
<evidence type="ECO:0000256" key="5">
    <source>
        <dbReference type="ARBA" id="ARBA00022692"/>
    </source>
</evidence>
<name>A0A834RIC3_SARSC</name>
<keyword evidence="6 10" id="KW-1133">Transmembrane helix</keyword>
<keyword evidence="3" id="KW-0813">Transport</keyword>
<comment type="similarity">
    <text evidence="2">Belongs to the major facilitator superfamily. Organophosphate:Pi antiporter (OPA) (TC 2.A.1.4) family.</text>
</comment>
<organism evidence="12">
    <name type="scientific">Sarcoptes scabiei</name>
    <name type="common">Itch mite</name>
    <name type="synonym">Acarus scabiei</name>
    <dbReference type="NCBI Taxonomy" id="52283"/>
    <lineage>
        <taxon>Eukaryota</taxon>
        <taxon>Metazoa</taxon>
        <taxon>Ecdysozoa</taxon>
        <taxon>Arthropoda</taxon>
        <taxon>Chelicerata</taxon>
        <taxon>Arachnida</taxon>
        <taxon>Acari</taxon>
        <taxon>Acariformes</taxon>
        <taxon>Sarcoptiformes</taxon>
        <taxon>Astigmata</taxon>
        <taxon>Psoroptidia</taxon>
        <taxon>Sarcoptoidea</taxon>
        <taxon>Sarcoptidae</taxon>
        <taxon>Sarcoptinae</taxon>
        <taxon>Sarcoptes</taxon>
    </lineage>
</organism>
<dbReference type="AlphaFoldDB" id="A0A834RIC3"/>
<evidence type="ECO:0000256" key="3">
    <source>
        <dbReference type="ARBA" id="ARBA00022448"/>
    </source>
</evidence>
<sequence length="446" mass="49418">MPSITNIIHTFLVYTTYHTSRKPMSVVKSKLYLNETSTENWYPFEGHNGRSLLSLLDAVYWGSYAIFMFITGFLCERSDLRLFLSISLTLCGILCIMQGFAFTFNIHSLSYFVVMQLLNGAMQTTGWPTVIAIVGGWFSDSKRGLIFGIWNFHTSLGNILGLTIAGIFVDYNWGLSFQVPGFLCILVGLIVFLFVVPRPSDIGIHLNRLSKSNLYDVDKSKNEENKLLSKKRQDAISFWNALRIPGVIEYSVCLAFTKSVSYIFLNWLPKFLEESFSMEPSESAYISIMFEIGGMIGSIVAGLLADRTEASGLVCIVFLALAIPSLFIFNKFSSISMTMNFILQLITGFFVNGPYSLITTAVSADLAEKVPSKNAMATVSAIIDGTGSIGAALGPAITGPLTDLFGWQGVFYLSMLADLIAILCLVRIGLEEMRKIFLSLHQDNKI</sequence>
<dbReference type="GO" id="GO:0016020">
    <property type="term" value="C:membrane"/>
    <property type="evidence" value="ECO:0007669"/>
    <property type="project" value="UniProtKB-SubCell"/>
</dbReference>
<feature type="transmembrane region" description="Helical" evidence="10">
    <location>
        <begin position="145"/>
        <end position="169"/>
    </location>
</feature>
<proteinExistence type="inferred from homology"/>
<evidence type="ECO:0000256" key="4">
    <source>
        <dbReference type="ARBA" id="ARBA00022597"/>
    </source>
</evidence>
<accession>A0A834RIC3</accession>
<dbReference type="InterPro" id="IPR020846">
    <property type="entry name" value="MFS_dom"/>
</dbReference>
<dbReference type="InterPro" id="IPR000849">
    <property type="entry name" value="Sugar_P_transporter"/>
</dbReference>
<dbReference type="PANTHER" id="PTHR43184">
    <property type="entry name" value="MAJOR FACILITATOR SUPERFAMILY TRANSPORTER 16, ISOFORM B"/>
    <property type="match status" value="1"/>
</dbReference>
<dbReference type="PANTHER" id="PTHR43184:SF12">
    <property type="entry name" value="SUGAR PHOSPHATE EXCHANGER 3"/>
    <property type="match status" value="1"/>
</dbReference>
<dbReference type="SUPFAM" id="SSF103473">
    <property type="entry name" value="MFS general substrate transporter"/>
    <property type="match status" value="1"/>
</dbReference>
<feature type="transmembrane region" description="Helical" evidence="10">
    <location>
        <begin position="341"/>
        <end position="363"/>
    </location>
</feature>
<gene>
    <name evidence="12" type="ORF">SSS_1503</name>
</gene>
<evidence type="ECO:0000313" key="12">
    <source>
        <dbReference type="EMBL" id="KAF7494108.1"/>
    </source>
</evidence>
<reference evidence="14" key="1">
    <citation type="journal article" date="2020" name="PLoS Negl. Trop. Dis.">
        <title>High-quality nuclear genome for Sarcoptes scabiei-A critical resource for a neglected parasite.</title>
        <authorList>
            <person name="Korhonen P.K."/>
            <person name="Gasser R.B."/>
            <person name="Ma G."/>
            <person name="Wang T."/>
            <person name="Stroehlein A.J."/>
            <person name="Young N.D."/>
            <person name="Ang C.S."/>
            <person name="Fernando D.D."/>
            <person name="Lu H.C."/>
            <person name="Taylor S."/>
            <person name="Reynolds S.L."/>
            <person name="Mofiz E."/>
            <person name="Najaraj S.H."/>
            <person name="Gowda H."/>
            <person name="Madugundu A."/>
            <person name="Renuse S."/>
            <person name="Holt D."/>
            <person name="Pandey A."/>
            <person name="Papenfuss A.T."/>
            <person name="Fischer K."/>
        </authorList>
    </citation>
    <scope>NUCLEOTIDE SEQUENCE [LARGE SCALE GENOMIC DNA]</scope>
</reference>
<reference evidence="13" key="3">
    <citation type="submission" date="2022-06" db="UniProtKB">
        <authorList>
            <consortium name="EnsemblMetazoa"/>
        </authorList>
    </citation>
    <scope>IDENTIFICATION</scope>
</reference>
<keyword evidence="7 10" id="KW-0472">Membrane</keyword>
<comment type="subcellular location">
    <subcellularLocation>
        <location evidence="1">Membrane</location>
        <topology evidence="1">Multi-pass membrane protein</topology>
    </subcellularLocation>
</comment>
<evidence type="ECO:0000256" key="6">
    <source>
        <dbReference type="ARBA" id="ARBA00022989"/>
    </source>
</evidence>
<keyword evidence="4" id="KW-0762">Sugar transport</keyword>
<dbReference type="PIRSF" id="PIRSF002808">
    <property type="entry name" value="Hexose_phosphate_transp"/>
    <property type="match status" value="1"/>
</dbReference>
<dbReference type="InterPro" id="IPR036259">
    <property type="entry name" value="MFS_trans_sf"/>
</dbReference>
<feature type="transmembrane region" description="Helical" evidence="10">
    <location>
        <begin position="175"/>
        <end position="196"/>
    </location>
</feature>
<keyword evidence="14" id="KW-1185">Reference proteome</keyword>
<evidence type="ECO:0000256" key="10">
    <source>
        <dbReference type="SAM" id="Phobius"/>
    </source>
</evidence>
<dbReference type="Gene3D" id="1.20.1250.20">
    <property type="entry name" value="MFS general substrate transporter like domains"/>
    <property type="match status" value="2"/>
</dbReference>
<feature type="transmembrane region" description="Helical" evidence="10">
    <location>
        <begin position="110"/>
        <end position="138"/>
    </location>
</feature>
<dbReference type="OrthoDB" id="3639251at2759"/>
<evidence type="ECO:0000256" key="8">
    <source>
        <dbReference type="ARBA" id="ARBA00041091"/>
    </source>
</evidence>
<dbReference type="EnsemblMetazoa" id="SSS_1503s_mrna">
    <property type="protein sequence ID" value="KAF7494108.1"/>
    <property type="gene ID" value="SSS_1503"/>
</dbReference>
<evidence type="ECO:0000256" key="7">
    <source>
        <dbReference type="ARBA" id="ARBA00023136"/>
    </source>
</evidence>
<dbReference type="PROSITE" id="PS50850">
    <property type="entry name" value="MFS"/>
    <property type="match status" value="1"/>
</dbReference>
<dbReference type="Proteomes" id="UP000070412">
    <property type="component" value="Unassembled WGS sequence"/>
</dbReference>
<dbReference type="GO" id="GO:0022857">
    <property type="term" value="F:transmembrane transporter activity"/>
    <property type="evidence" value="ECO:0007669"/>
    <property type="project" value="InterPro"/>
</dbReference>
<keyword evidence="5 10" id="KW-0812">Transmembrane</keyword>
<feature type="domain" description="Major facilitator superfamily (MFS) profile" evidence="11">
    <location>
        <begin position="1"/>
        <end position="433"/>
    </location>
</feature>
<dbReference type="Pfam" id="PF07690">
    <property type="entry name" value="MFS_1"/>
    <property type="match status" value="1"/>
</dbReference>
<evidence type="ECO:0000313" key="14">
    <source>
        <dbReference type="Proteomes" id="UP000070412"/>
    </source>
</evidence>
<dbReference type="EMBL" id="WVUK01000054">
    <property type="protein sequence ID" value="KAF7494108.1"/>
    <property type="molecule type" value="Genomic_DNA"/>
</dbReference>
<feature type="transmembrane region" description="Helical" evidence="10">
    <location>
        <begin position="82"/>
        <end position="104"/>
    </location>
</feature>
<evidence type="ECO:0000256" key="1">
    <source>
        <dbReference type="ARBA" id="ARBA00004141"/>
    </source>
</evidence>
<feature type="transmembrane region" description="Helical" evidence="10">
    <location>
        <begin position="312"/>
        <end position="329"/>
    </location>
</feature>
<evidence type="ECO:0000313" key="13">
    <source>
        <dbReference type="EnsemblMetazoa" id="KAF7494108.1"/>
    </source>
</evidence>
<dbReference type="InterPro" id="IPR011701">
    <property type="entry name" value="MFS"/>
</dbReference>
<evidence type="ECO:0000256" key="9">
    <source>
        <dbReference type="ARBA" id="ARBA00042039"/>
    </source>
</evidence>